<dbReference type="SUPFAM" id="SSF55874">
    <property type="entry name" value="ATPase domain of HSP90 chaperone/DNA topoisomerase II/histidine kinase"/>
    <property type="match status" value="1"/>
</dbReference>
<reference evidence="11" key="2">
    <citation type="submission" date="2019-02" db="EMBL/GenBank/DDBJ databases">
        <authorList>
            <person name="Chen S.-C."/>
            <person name="Chien H.-H."/>
            <person name="Lai M.-C."/>
        </authorList>
    </citation>
    <scope>NUCLEOTIDE SEQUENCE</scope>
    <source>
        <strain evidence="11">N2F9704</strain>
    </source>
</reference>
<feature type="domain" description="PAS" evidence="9">
    <location>
        <begin position="790"/>
        <end position="870"/>
    </location>
</feature>
<dbReference type="InterPro" id="IPR003594">
    <property type="entry name" value="HATPase_dom"/>
</dbReference>
<feature type="domain" description="PAS" evidence="9">
    <location>
        <begin position="1"/>
        <end position="47"/>
    </location>
</feature>
<keyword evidence="12" id="KW-1185">Reference proteome</keyword>
<dbReference type="SMART" id="SM00091">
    <property type="entry name" value="PAS"/>
    <property type="match status" value="8"/>
</dbReference>
<feature type="domain" description="PAC" evidence="10">
    <location>
        <begin position="992"/>
        <end position="1044"/>
    </location>
</feature>
<reference evidence="11" key="1">
    <citation type="journal article" date="2001" name="Int. J. Syst. Evol. Microbiol.">
        <title>Methanofollis aquaemaris sp. nov., a methanogen isolated from an aquaculture fish pond.</title>
        <authorList>
            <person name="Lai M.C."/>
            <person name="Chen S.C."/>
        </authorList>
    </citation>
    <scope>NUCLEOTIDE SEQUENCE</scope>
    <source>
        <strain evidence="11">N2F9704</strain>
    </source>
</reference>
<evidence type="ECO:0000259" key="9">
    <source>
        <dbReference type="PROSITE" id="PS50112"/>
    </source>
</evidence>
<feature type="modified residue" description="4-aspartylphosphate" evidence="6">
    <location>
        <position position="1641"/>
    </location>
</feature>
<dbReference type="GO" id="GO:0006355">
    <property type="term" value="P:regulation of DNA-templated transcription"/>
    <property type="evidence" value="ECO:0007669"/>
    <property type="project" value="InterPro"/>
</dbReference>
<dbReference type="SMART" id="SM00387">
    <property type="entry name" value="HATPase_c"/>
    <property type="match status" value="1"/>
</dbReference>
<dbReference type="EC" id="2.7.13.3" evidence="2"/>
<feature type="domain" description="PAC" evidence="10">
    <location>
        <begin position="1161"/>
        <end position="1213"/>
    </location>
</feature>
<evidence type="ECO:0000256" key="4">
    <source>
        <dbReference type="ARBA" id="ARBA00022679"/>
    </source>
</evidence>
<organism evidence="11 12">
    <name type="scientific">Methanofollis aquaemaris</name>
    <dbReference type="NCBI Taxonomy" id="126734"/>
    <lineage>
        <taxon>Archaea</taxon>
        <taxon>Methanobacteriati</taxon>
        <taxon>Methanobacteriota</taxon>
        <taxon>Stenosarchaea group</taxon>
        <taxon>Methanomicrobia</taxon>
        <taxon>Methanomicrobiales</taxon>
        <taxon>Methanomicrobiaceae</taxon>
        <taxon>Methanofollis</taxon>
    </lineage>
</organism>
<evidence type="ECO:0000256" key="3">
    <source>
        <dbReference type="ARBA" id="ARBA00022553"/>
    </source>
</evidence>
<dbReference type="InterPro" id="IPR001789">
    <property type="entry name" value="Sig_transdc_resp-reg_receiver"/>
</dbReference>
<dbReference type="Pfam" id="PF00072">
    <property type="entry name" value="Response_reg"/>
    <property type="match status" value="1"/>
</dbReference>
<feature type="domain" description="PAS" evidence="9">
    <location>
        <begin position="350"/>
        <end position="421"/>
    </location>
</feature>
<sequence length="1709" mass="190407">MDQAGDGVLLIDQEGSIIYANEVFGTLFGLAAEGLAGRSALEVLESDLSPLFEDQTGFLNLVGSMYRKDREINGGEWTLTGPGAHGVAYSSHLVRSGPLKGMRVDLFRDISERKMAEKRIKIGEKKHHALVSSSAAPCCTTDTTLRIISANKAFYDYFSTEKKESRSLPDLLPPESAARATGALHNLTPQEPRLSIENGDSEWIVHGIFTDEGTLAEVLWVWHEDWFKAGERAKKMRCLYKFVHLLHNEELPEEETLLRGAEMIERSVPWIHAVDISVPGRLSVSAGETEKGTRTSLPIDTGDGRCGEVTVWHHEGEQNPSAPSFFLLTIADEITLYLRNRTAQESAERSQVTYQTLFETTGTASFLLGPMMEILMVNREFLRMFGYTEAEIRGGMCWLSCADEDDQDMVRHFHQARLSDPENTPTTYECRAYAKDGSPRDLIVNVSLIPGTDLSIISLVDITTKKETDHELRVSEHRYRLITENATDVIFTLDPDLSFTYVSPSVGRITGIPPANVISRPIADLLTPGSFARFRDAAIEVLAPGGGPGPETGRSKALEIEALRADGSPLWAEVRINSLCDAEEDATVGVMGVMRDISDRKLAEERETQYVRELSFLSNAAVGFVDLPPEDEIYRFIGEHLCSFFDEALVFVAQYDSLEQKIIVRAVSGIDEDRDPRLYSMARGSMGMTLPLPEELYEDLLAGVLTPLERGTTSPLFIGQVKSAAETYMNGTAGSVHVVGIARSDNLFGCAIVVRRDDDYMEAISTIETFVHLSSVALQRRLLEMEIESTRSRLQHILSSSPVTIFSLEPPRERGGGMGLITYVTENIISLLGYEPEEVIYDSTFWTTTLHPSDRRRIQDEEFPELLEEGHKILEFRMRHKDGKYRWLHFEMRVTRDEEGNHVEVIGSAINISERKRIEEALRVMDSAITSSINAITITDLEGDLVFANNSTLKLWGYDEVKQVAGKPLERFWQPKKKVGKILERIEKDGGWMGELVGKKKGGKKFHASVSASMVTDEEEDPLCMMFSFMDITERTEIEDELARYRSHLEEIVFERTKKLTETNERLSAEIIERKRAEEEIRALSTFRESIIENATMLLTVTDTGGRVTVWNQAAEEVTGYARDEVVGGAEIWDRLVPDSRLRAKVLEVVRGECTRYDTFRNLEVTVRARDGEEKILLWNARTLRDGEGHPQGIVTLAKDITTRKRMEEEIRTSEARYRAVVEDQTEWICRFKPDMDLTFVNEACCRSFGLSRDELLSTTLDTILPTWFADLLPSLEEQLRAGRQSVTLDGRVKCSNQEERWHQWTVRAIFAPDGSVTEYQVVGRDITLVKKAEEEFVRTEKLLSLSELAGGIAHDFNNILTSVMGNINLAKMKLAPDDFVYQRLTEAETATMKAGDITRQLFSFSDLSEPEKDTVDLSDLAREAASYALRGSKCKCRFALEPLPMPVMGDAAQLLQVLHALIINADQAMPEGGTVTIGAGPVEVSGSDPIPIPKGRYVRVTVEDSGVGILPEHMGRIFDPYFTTKKHGSGIGLAMALPIIKNHGGWMDVASEPGIGTTFSLYLPATATDACEQMKPAVIAQGGSGSLLLMDDEVGILETTSDILRHLGYTVATAHDGEEAVARFAGAQEANTPFDGVILDLTVPGKMGGLETLKQLKHLDPEVRVLVSSGYLNDPIIKNPGNYGFYGSIGKPYMFEELSRSLQELLGH</sequence>
<dbReference type="InterPro" id="IPR003661">
    <property type="entry name" value="HisK_dim/P_dom"/>
</dbReference>
<evidence type="ECO:0000313" key="11">
    <source>
        <dbReference type="EMBL" id="QSZ66605.1"/>
    </source>
</evidence>
<evidence type="ECO:0000259" key="8">
    <source>
        <dbReference type="PROSITE" id="PS50110"/>
    </source>
</evidence>
<evidence type="ECO:0000256" key="2">
    <source>
        <dbReference type="ARBA" id="ARBA00012438"/>
    </source>
</evidence>
<dbReference type="Gene3D" id="3.30.450.20">
    <property type="entry name" value="PAS domain"/>
    <property type="match status" value="8"/>
</dbReference>
<comment type="catalytic activity">
    <reaction evidence="1">
        <text>ATP + protein L-histidine = ADP + protein N-phospho-L-histidine.</text>
        <dbReference type="EC" id="2.7.13.3"/>
    </reaction>
</comment>
<dbReference type="PROSITE" id="PS50110">
    <property type="entry name" value="RESPONSE_REGULATORY"/>
    <property type="match status" value="1"/>
</dbReference>
<accession>A0A8A3S387</accession>
<keyword evidence="5" id="KW-0418">Kinase</keyword>
<proteinExistence type="predicted"/>
<dbReference type="Pfam" id="PF02518">
    <property type="entry name" value="HATPase_c"/>
    <property type="match status" value="1"/>
</dbReference>
<feature type="domain" description="PAS" evidence="9">
    <location>
        <begin position="1091"/>
        <end position="1141"/>
    </location>
</feature>
<dbReference type="InterPro" id="IPR052162">
    <property type="entry name" value="Sensor_kinase/Photoreceptor"/>
</dbReference>
<dbReference type="Pfam" id="PF08448">
    <property type="entry name" value="PAS_4"/>
    <property type="match status" value="1"/>
</dbReference>
<name>A0A8A3S387_9EURY</name>
<dbReference type="PANTHER" id="PTHR43304">
    <property type="entry name" value="PHYTOCHROME-LIKE PROTEIN CPH1"/>
    <property type="match status" value="1"/>
</dbReference>
<dbReference type="InterPro" id="IPR011006">
    <property type="entry name" value="CheY-like_superfamily"/>
</dbReference>
<evidence type="ECO:0000256" key="1">
    <source>
        <dbReference type="ARBA" id="ARBA00000085"/>
    </source>
</evidence>
<dbReference type="InterPro" id="IPR005467">
    <property type="entry name" value="His_kinase_dom"/>
</dbReference>
<dbReference type="InterPro" id="IPR001610">
    <property type="entry name" value="PAC"/>
</dbReference>
<dbReference type="PRINTS" id="PR00344">
    <property type="entry name" value="BCTRLSENSOR"/>
</dbReference>
<keyword evidence="3 6" id="KW-0597">Phosphoprotein</keyword>
<dbReference type="InterPro" id="IPR036097">
    <property type="entry name" value="HisK_dim/P_sf"/>
</dbReference>
<dbReference type="SMART" id="SM00448">
    <property type="entry name" value="REC"/>
    <property type="match status" value="1"/>
</dbReference>
<feature type="domain" description="PAC" evidence="10">
    <location>
        <begin position="1287"/>
        <end position="1339"/>
    </location>
</feature>
<feature type="domain" description="Histidine kinase" evidence="7">
    <location>
        <begin position="1352"/>
        <end position="1568"/>
    </location>
</feature>
<dbReference type="Pfam" id="PF08447">
    <property type="entry name" value="PAS_3"/>
    <property type="match status" value="2"/>
</dbReference>
<dbReference type="CDD" id="cd00130">
    <property type="entry name" value="PAS"/>
    <property type="match status" value="7"/>
</dbReference>
<evidence type="ECO:0000313" key="12">
    <source>
        <dbReference type="Proteomes" id="UP001042704"/>
    </source>
</evidence>
<dbReference type="PROSITE" id="PS50113">
    <property type="entry name" value="PAC"/>
    <property type="match status" value="5"/>
</dbReference>
<feature type="domain" description="PAC" evidence="10">
    <location>
        <begin position="872"/>
        <end position="924"/>
    </location>
</feature>
<feature type="domain" description="PAS" evidence="9">
    <location>
        <begin position="475"/>
        <end position="545"/>
    </location>
</feature>
<dbReference type="GO" id="GO:0000155">
    <property type="term" value="F:phosphorelay sensor kinase activity"/>
    <property type="evidence" value="ECO:0007669"/>
    <property type="project" value="InterPro"/>
</dbReference>
<dbReference type="PROSITE" id="PS50112">
    <property type="entry name" value="PAS"/>
    <property type="match status" value="6"/>
</dbReference>
<protein>
    <recommendedName>
        <fullName evidence="2">histidine kinase</fullName>
        <ecNumber evidence="2">2.7.13.3</ecNumber>
    </recommendedName>
</protein>
<gene>
    <name evidence="11" type="ORF">RJ40_03370</name>
</gene>
<dbReference type="InterPro" id="IPR036890">
    <property type="entry name" value="HATPase_C_sf"/>
</dbReference>
<dbReference type="InterPro" id="IPR000700">
    <property type="entry name" value="PAS-assoc_C"/>
</dbReference>
<dbReference type="SUPFAM" id="SSF52172">
    <property type="entry name" value="CheY-like"/>
    <property type="match status" value="1"/>
</dbReference>
<dbReference type="Gene3D" id="3.40.50.2300">
    <property type="match status" value="1"/>
</dbReference>
<dbReference type="Gene3D" id="3.30.565.10">
    <property type="entry name" value="Histidine kinase-like ATPase, C-terminal domain"/>
    <property type="match status" value="1"/>
</dbReference>
<feature type="domain" description="PAS" evidence="9">
    <location>
        <begin position="1214"/>
        <end position="1283"/>
    </location>
</feature>
<dbReference type="InterPro" id="IPR000014">
    <property type="entry name" value="PAS"/>
</dbReference>
<dbReference type="PROSITE" id="PS50109">
    <property type="entry name" value="HIS_KIN"/>
    <property type="match status" value="1"/>
</dbReference>
<dbReference type="Pfam" id="PF13426">
    <property type="entry name" value="PAS_9"/>
    <property type="match status" value="1"/>
</dbReference>
<feature type="domain" description="Response regulatory" evidence="8">
    <location>
        <begin position="1587"/>
        <end position="1707"/>
    </location>
</feature>
<dbReference type="Proteomes" id="UP001042704">
    <property type="component" value="Chromosome"/>
</dbReference>
<dbReference type="Gene3D" id="1.10.287.130">
    <property type="match status" value="1"/>
</dbReference>
<dbReference type="NCBIfam" id="TIGR00229">
    <property type="entry name" value="sensory_box"/>
    <property type="match status" value="7"/>
</dbReference>
<feature type="domain" description="PAC" evidence="10">
    <location>
        <begin position="556"/>
        <end position="609"/>
    </location>
</feature>
<keyword evidence="4" id="KW-0808">Transferase</keyword>
<dbReference type="SUPFAM" id="SSF47384">
    <property type="entry name" value="Homodimeric domain of signal transducing histidine kinase"/>
    <property type="match status" value="1"/>
</dbReference>
<dbReference type="InterPro" id="IPR013767">
    <property type="entry name" value="PAS_fold"/>
</dbReference>
<evidence type="ECO:0000256" key="6">
    <source>
        <dbReference type="PROSITE-ProRule" id="PRU00169"/>
    </source>
</evidence>
<dbReference type="KEGG" id="maqe:RJ40_03370"/>
<evidence type="ECO:0000259" key="10">
    <source>
        <dbReference type="PROSITE" id="PS50113"/>
    </source>
</evidence>
<dbReference type="EMBL" id="CP036172">
    <property type="protein sequence ID" value="QSZ66605.1"/>
    <property type="molecule type" value="Genomic_DNA"/>
</dbReference>
<dbReference type="Pfam" id="PF00989">
    <property type="entry name" value="PAS"/>
    <property type="match status" value="3"/>
</dbReference>
<dbReference type="InterPro" id="IPR013655">
    <property type="entry name" value="PAS_fold_3"/>
</dbReference>
<evidence type="ECO:0000256" key="5">
    <source>
        <dbReference type="ARBA" id="ARBA00022777"/>
    </source>
</evidence>
<dbReference type="InterPro" id="IPR035965">
    <property type="entry name" value="PAS-like_dom_sf"/>
</dbReference>
<dbReference type="SUPFAM" id="SSF55785">
    <property type="entry name" value="PYP-like sensor domain (PAS domain)"/>
    <property type="match status" value="8"/>
</dbReference>
<evidence type="ECO:0000259" key="7">
    <source>
        <dbReference type="PROSITE" id="PS50109"/>
    </source>
</evidence>
<dbReference type="InterPro" id="IPR004358">
    <property type="entry name" value="Sig_transdc_His_kin-like_C"/>
</dbReference>
<dbReference type="SMART" id="SM00086">
    <property type="entry name" value="PAC"/>
    <property type="match status" value="6"/>
</dbReference>
<dbReference type="CDD" id="cd00082">
    <property type="entry name" value="HisKA"/>
    <property type="match status" value="1"/>
</dbReference>
<dbReference type="InterPro" id="IPR013656">
    <property type="entry name" value="PAS_4"/>
</dbReference>
<dbReference type="PANTHER" id="PTHR43304:SF1">
    <property type="entry name" value="PAC DOMAIN-CONTAINING PROTEIN"/>
    <property type="match status" value="1"/>
</dbReference>